<evidence type="ECO:0008006" key="4">
    <source>
        <dbReference type="Google" id="ProtNLM"/>
    </source>
</evidence>
<feature type="transmembrane region" description="Helical" evidence="1">
    <location>
        <begin position="157"/>
        <end position="173"/>
    </location>
</feature>
<keyword evidence="1" id="KW-0812">Transmembrane</keyword>
<dbReference type="KEGG" id="ehx:EMIHUDRAFT_208750"/>
<sequence>MQRAIHAWALLPVCAALLCLASWRWWRSLDGAEQQPVDGPQTGWPRFTVELLQLHVAAQLTLEVGAFQAPESCAMQLPEFVSGGGTLRTPLWNHIYTKSSARLEAARRLLLAAWLCFLCLPPRYRRASTCCFLAGVAPYSMLAVLNLTSDMSHTNQPLSLFVVAAALAMPFLGGRDAAGDIAGRWLTQFLALCVLASGYLAAGLSKIRYAGVTAVLNGDWLHFALTEGTSGIRQRSPCPWLLDRVIALDQHVPLLSWGAMAFELLLPALVLVLPAPLRAKYCGYVHLAFVASAIGFHAFNFAVLGANFMSNCVLLGVLGAALLPQVRAGLRQSLAPEDAGRREGACSVTVSSSLAWAGSLLTLLCLLGWAANNADADSKNEIGAALGLPRPVLHGIDRLFPFSVFAMYTEKRTRKWPKGLAASHAVLLVITSLQLLSAALQHSGHCKLVWRRRDDREARLLPQTDTPS</sequence>
<dbReference type="Proteomes" id="UP000013827">
    <property type="component" value="Unassembled WGS sequence"/>
</dbReference>
<dbReference type="RefSeq" id="XP_005772425.1">
    <property type="nucleotide sequence ID" value="XM_005772368.1"/>
</dbReference>
<feature type="transmembrane region" description="Helical" evidence="1">
    <location>
        <begin position="344"/>
        <end position="371"/>
    </location>
</feature>
<proteinExistence type="predicted"/>
<dbReference type="GeneID" id="17265494"/>
<evidence type="ECO:0000313" key="3">
    <source>
        <dbReference type="Proteomes" id="UP000013827"/>
    </source>
</evidence>
<evidence type="ECO:0000256" key="1">
    <source>
        <dbReference type="SAM" id="Phobius"/>
    </source>
</evidence>
<organism evidence="2 3">
    <name type="scientific">Emiliania huxleyi (strain CCMP1516)</name>
    <dbReference type="NCBI Taxonomy" id="280463"/>
    <lineage>
        <taxon>Eukaryota</taxon>
        <taxon>Haptista</taxon>
        <taxon>Haptophyta</taxon>
        <taxon>Prymnesiophyceae</taxon>
        <taxon>Isochrysidales</taxon>
        <taxon>Noelaerhabdaceae</taxon>
        <taxon>Emiliania</taxon>
    </lineage>
</organism>
<feature type="transmembrane region" description="Helical" evidence="1">
    <location>
        <begin position="420"/>
        <end position="440"/>
    </location>
</feature>
<reference evidence="2" key="2">
    <citation type="submission" date="2024-10" db="UniProtKB">
        <authorList>
            <consortium name="EnsemblProtists"/>
        </authorList>
    </citation>
    <scope>IDENTIFICATION</scope>
</reference>
<feature type="transmembrane region" description="Helical" evidence="1">
    <location>
        <begin position="254"/>
        <end position="274"/>
    </location>
</feature>
<feature type="transmembrane region" description="Helical" evidence="1">
    <location>
        <begin position="7"/>
        <end position="26"/>
    </location>
</feature>
<dbReference type="PaxDb" id="2903-EOD19996"/>
<evidence type="ECO:0000313" key="2">
    <source>
        <dbReference type="EnsemblProtists" id="EOD19996"/>
    </source>
</evidence>
<dbReference type="EnsemblProtists" id="EOD19996">
    <property type="protein sequence ID" value="EOD19996"/>
    <property type="gene ID" value="EMIHUDRAFT_208750"/>
</dbReference>
<name>A0A0D3J911_EMIH1</name>
<keyword evidence="1" id="KW-1133">Transmembrane helix</keyword>
<accession>A0A0D3J911</accession>
<dbReference type="HOGENOM" id="CLU_584529_0_0_1"/>
<keyword evidence="3" id="KW-1185">Reference proteome</keyword>
<feature type="transmembrane region" description="Helical" evidence="1">
    <location>
        <begin position="185"/>
        <end position="202"/>
    </location>
</feature>
<feature type="transmembrane region" description="Helical" evidence="1">
    <location>
        <begin position="281"/>
        <end position="299"/>
    </location>
</feature>
<feature type="transmembrane region" description="Helical" evidence="1">
    <location>
        <begin position="127"/>
        <end position="145"/>
    </location>
</feature>
<reference evidence="3" key="1">
    <citation type="journal article" date="2013" name="Nature">
        <title>Pan genome of the phytoplankton Emiliania underpins its global distribution.</title>
        <authorList>
            <person name="Read B.A."/>
            <person name="Kegel J."/>
            <person name="Klute M.J."/>
            <person name="Kuo A."/>
            <person name="Lefebvre S.C."/>
            <person name="Maumus F."/>
            <person name="Mayer C."/>
            <person name="Miller J."/>
            <person name="Monier A."/>
            <person name="Salamov A."/>
            <person name="Young J."/>
            <person name="Aguilar M."/>
            <person name="Claverie J.M."/>
            <person name="Frickenhaus S."/>
            <person name="Gonzalez K."/>
            <person name="Herman E.K."/>
            <person name="Lin Y.C."/>
            <person name="Napier J."/>
            <person name="Ogata H."/>
            <person name="Sarno A.F."/>
            <person name="Shmutz J."/>
            <person name="Schroeder D."/>
            <person name="de Vargas C."/>
            <person name="Verret F."/>
            <person name="von Dassow P."/>
            <person name="Valentin K."/>
            <person name="Van de Peer Y."/>
            <person name="Wheeler G."/>
            <person name="Dacks J.B."/>
            <person name="Delwiche C.F."/>
            <person name="Dyhrman S.T."/>
            <person name="Glockner G."/>
            <person name="John U."/>
            <person name="Richards T."/>
            <person name="Worden A.Z."/>
            <person name="Zhang X."/>
            <person name="Grigoriev I.V."/>
            <person name="Allen A.E."/>
            <person name="Bidle K."/>
            <person name="Borodovsky M."/>
            <person name="Bowler C."/>
            <person name="Brownlee C."/>
            <person name="Cock J.M."/>
            <person name="Elias M."/>
            <person name="Gladyshev V.N."/>
            <person name="Groth M."/>
            <person name="Guda C."/>
            <person name="Hadaegh A."/>
            <person name="Iglesias-Rodriguez M.D."/>
            <person name="Jenkins J."/>
            <person name="Jones B.M."/>
            <person name="Lawson T."/>
            <person name="Leese F."/>
            <person name="Lindquist E."/>
            <person name="Lobanov A."/>
            <person name="Lomsadze A."/>
            <person name="Malik S.B."/>
            <person name="Marsh M.E."/>
            <person name="Mackinder L."/>
            <person name="Mock T."/>
            <person name="Mueller-Roeber B."/>
            <person name="Pagarete A."/>
            <person name="Parker M."/>
            <person name="Probert I."/>
            <person name="Quesneville H."/>
            <person name="Raines C."/>
            <person name="Rensing S.A."/>
            <person name="Riano-Pachon D.M."/>
            <person name="Richier S."/>
            <person name="Rokitta S."/>
            <person name="Shiraiwa Y."/>
            <person name="Soanes D.M."/>
            <person name="van der Giezen M."/>
            <person name="Wahlund T.M."/>
            <person name="Williams B."/>
            <person name="Wilson W."/>
            <person name="Wolfe G."/>
            <person name="Wurch L.L."/>
        </authorList>
    </citation>
    <scope>NUCLEOTIDE SEQUENCE</scope>
</reference>
<protein>
    <recommendedName>
        <fullName evidence="4">HTTM domain-containing protein</fullName>
    </recommendedName>
</protein>
<keyword evidence="1" id="KW-0472">Membrane</keyword>
<dbReference type="AlphaFoldDB" id="A0A0D3J911"/>